<feature type="region of interest" description="Disordered" evidence="1">
    <location>
        <begin position="580"/>
        <end position="610"/>
    </location>
</feature>
<accession>A0AAV2TBN3</accession>
<feature type="compositionally biased region" description="Basic and acidic residues" evidence="1">
    <location>
        <begin position="1226"/>
        <end position="1236"/>
    </location>
</feature>
<gene>
    <name evidence="2" type="ORF">CDAUBV1_LOCUS7872</name>
</gene>
<feature type="compositionally biased region" description="Polar residues" evidence="1">
    <location>
        <begin position="582"/>
        <end position="595"/>
    </location>
</feature>
<feature type="compositionally biased region" description="Basic residues" evidence="1">
    <location>
        <begin position="1280"/>
        <end position="1293"/>
    </location>
</feature>
<feature type="compositionally biased region" description="Low complexity" evidence="1">
    <location>
        <begin position="858"/>
        <end position="868"/>
    </location>
</feature>
<evidence type="ECO:0000313" key="2">
    <source>
        <dbReference type="EMBL" id="CAL5134499.1"/>
    </source>
</evidence>
<organism evidence="2 3">
    <name type="scientific">Calicophoron daubneyi</name>
    <name type="common">Rumen fluke</name>
    <name type="synonym">Paramphistomum daubneyi</name>
    <dbReference type="NCBI Taxonomy" id="300641"/>
    <lineage>
        <taxon>Eukaryota</taxon>
        <taxon>Metazoa</taxon>
        <taxon>Spiralia</taxon>
        <taxon>Lophotrochozoa</taxon>
        <taxon>Platyhelminthes</taxon>
        <taxon>Trematoda</taxon>
        <taxon>Digenea</taxon>
        <taxon>Plagiorchiida</taxon>
        <taxon>Pronocephalata</taxon>
        <taxon>Paramphistomoidea</taxon>
        <taxon>Paramphistomidae</taxon>
        <taxon>Calicophoron</taxon>
    </lineage>
</organism>
<evidence type="ECO:0000313" key="3">
    <source>
        <dbReference type="Proteomes" id="UP001497525"/>
    </source>
</evidence>
<dbReference type="Proteomes" id="UP001497525">
    <property type="component" value="Unassembled WGS sequence"/>
</dbReference>
<dbReference type="EMBL" id="CAXLJL010000201">
    <property type="protein sequence ID" value="CAL5134499.1"/>
    <property type="molecule type" value="Genomic_DNA"/>
</dbReference>
<feature type="region of interest" description="Disordered" evidence="1">
    <location>
        <begin position="208"/>
        <end position="305"/>
    </location>
</feature>
<feature type="compositionally biased region" description="Polar residues" evidence="1">
    <location>
        <begin position="215"/>
        <end position="233"/>
    </location>
</feature>
<feature type="region of interest" description="Disordered" evidence="1">
    <location>
        <begin position="1050"/>
        <end position="1096"/>
    </location>
</feature>
<evidence type="ECO:0000256" key="1">
    <source>
        <dbReference type="SAM" id="MobiDB-lite"/>
    </source>
</evidence>
<feature type="region of interest" description="Disordered" evidence="1">
    <location>
        <begin position="333"/>
        <end position="352"/>
    </location>
</feature>
<feature type="region of interest" description="Disordered" evidence="1">
    <location>
        <begin position="858"/>
        <end position="880"/>
    </location>
</feature>
<protein>
    <submittedName>
        <fullName evidence="2">Uncharacterized protein</fullName>
    </submittedName>
</protein>
<reference evidence="2" key="1">
    <citation type="submission" date="2024-06" db="EMBL/GenBank/DDBJ databases">
        <authorList>
            <person name="Liu X."/>
            <person name="Lenzi L."/>
            <person name="Haldenby T S."/>
            <person name="Uol C."/>
        </authorList>
    </citation>
    <scope>NUCLEOTIDE SEQUENCE</scope>
</reference>
<name>A0AAV2TBN3_CALDB</name>
<feature type="region of interest" description="Disordered" evidence="1">
    <location>
        <begin position="1365"/>
        <end position="1392"/>
    </location>
</feature>
<sequence>MSYEGLINVPFVPSDFGQSYCSGILENCSLGNVDSSLDYRVSNCDCELRAFITSPWLKQYRSMCVELGRAAQIYEGNVWKPSLTTVHDTSRARALRHTNPPNSVGHKVFSFLREAFRKTSEEVKFHESSQIRRLEKHKDVRRKKEPVNARAQKIWHPTSHWISKKKSKSMDVTKPLGFQRSITEGTKILQIKHSGTRSADYLRRHQNASLERARTSTPILIGQANSQNSTPSARPSALITEKSRDGISKRTRFSLHPSTCNAPPDLIRPRRDSEETSNSVSSIPEFPSRSARSSSHQASPTSLPASFQAMPVGGAAYSNVEVVVPSVNSDRTNLRISNDSDPRPSISYCKSNAGNDSRTKIIRNSASFELPMSPDEGLGSHVESTSANETITTDRLKIQDALSDRKDEAPLHTMPLVRVTPNRTNDVPLAKVIPQNYCVRETRREIAVAHSVPSKHRASVQPAAPNLTVRRGYGRQPEHKVCSRVSAPPEKLMPSQLVLLEGDPISSRPLTSWMGRSRASKSAPVRIAEVQKYPRLLSDVNQIHRTCVAPTDLSREPTEGVCQNRIAECGKTSLPGCFDSATKGSNPVSSKNKSSWGDPRRPTPALSSGKNVVYANPQLHVPEIIKSTRTIENSDTPNMRANLQGMLNSENPLDSNIITLRSLDDCLDVIPTREFSSLSVERGETRYSHCDPPKVENRCKLKRSASFSPANSMGERVHRKERYIMHTLVVNSEEVDKLDPIPERLVGTTVASKAFCKEIESLLRPAVVSSYTKSKPNFPLRETRDFSTSTENNVSVVCHGTQTGSSPASSGRDLSSNPSLFNVFPHQQKFAQITLSPTILDSFTDRLTTLSTSSVVQHPSSSVSLLGGEESDQKSHEQPDGLSTLTLWNQIRHSLVELSSISEEGGLPPPKKQATATVQLERSLSAMARTNTTGSLSPCVSRVGTDLSELNADVTGLSEPTLSSLSVPENFGSEIPWTRAKLVMLPGTTIKSARSTPAAVLTPCQLVSRSSQTYPTFIELPSEIVFNKGDLYCVQRTPAEFCQKTAIRTRNSSSQISMRSPVRVDNSASSSSKSEKSASTDNISKPSLQLVKQPPVSQGSEIAVQTETVCCSPQMNVVSPLLSRSFSQPVSKYHSPQDAPENCTNIPHGNNISAEASPANRKDIKEKPKILKYPNMSDYLPAYGNRIPGSYLNQMPDKLIPLSGNPVLGREMGRISQLTSSRRNTRRDESRSESGRLTRSASRRTKYEEPQRKFLRPKHKTGDKENVKHKPKWNSVYSPNHRRMPRGSSRRWRYGNPGGETDTSDFEENSPFGGVRRSFPRPARTKRIHYDDDFSSENRSQVPSFEVIRLQRRKKETAYLPVKPGVMQPRANKGFKEPKSNSFSKSSPDNRKIAHHSSMPHLLRIPSMYTPESPRAQVWNRLTSQGQPQCQAHRSSIQNEKTKEFRKAPTSLQIRKYNSRRPKYKVQRNSTVCEDPASFRISTPHHTFPHPSEHDRNLEPRSQRRLVKRLNTFDACNNDACLISTPSLRRGSLSFHNSAGYNTANTQDCERYLKKLDPFLGFHAERRTEDNLLRHTFASLQKVRTKAPQMMPVNSRPPMVFK</sequence>
<comment type="caution">
    <text evidence="2">The sequence shown here is derived from an EMBL/GenBank/DDBJ whole genome shotgun (WGS) entry which is preliminary data.</text>
</comment>
<feature type="region of interest" description="Disordered" evidence="1">
    <location>
        <begin position="1205"/>
        <end position="1319"/>
    </location>
</feature>
<proteinExistence type="predicted"/>
<feature type="compositionally biased region" description="Low complexity" evidence="1">
    <location>
        <begin position="287"/>
        <end position="302"/>
    </location>
</feature>